<protein>
    <submittedName>
        <fullName evidence="1 3">Uncharacterized protein</fullName>
    </submittedName>
</protein>
<gene>
    <name evidence="1" type="ORF">X798_04907</name>
</gene>
<proteinExistence type="predicted"/>
<accession>A0A183I403</accession>
<dbReference type="Proteomes" id="UP000242913">
    <property type="component" value="Unassembled WGS sequence"/>
</dbReference>
<evidence type="ECO:0000313" key="3">
    <source>
        <dbReference type="WBParaSite" id="OFLC_0001447301-mRNA-1"/>
    </source>
</evidence>
<evidence type="ECO:0000313" key="2">
    <source>
        <dbReference type="Proteomes" id="UP000242913"/>
    </source>
</evidence>
<organism evidence="3">
    <name type="scientific">Onchocerca flexuosa</name>
    <dbReference type="NCBI Taxonomy" id="387005"/>
    <lineage>
        <taxon>Eukaryota</taxon>
        <taxon>Metazoa</taxon>
        <taxon>Ecdysozoa</taxon>
        <taxon>Nematoda</taxon>
        <taxon>Chromadorea</taxon>
        <taxon>Rhabditida</taxon>
        <taxon>Spirurina</taxon>
        <taxon>Spiruromorpha</taxon>
        <taxon>Filarioidea</taxon>
        <taxon>Onchocercidae</taxon>
        <taxon>Onchocerca</taxon>
    </lineage>
</organism>
<name>A0A183I403_9BILA</name>
<reference evidence="1 2" key="1">
    <citation type="submission" date="2015-12" db="EMBL/GenBank/DDBJ databases">
        <title>Draft genome of the nematode, Onchocerca flexuosa.</title>
        <authorList>
            <person name="Mitreva M."/>
        </authorList>
    </citation>
    <scope>NUCLEOTIDE SEQUENCE [LARGE SCALE GENOMIC DNA]</scope>
    <source>
        <strain evidence="1">Red Deer</strain>
    </source>
</reference>
<dbReference type="AlphaFoldDB" id="A0A183I403"/>
<reference evidence="3" key="2">
    <citation type="submission" date="2016-06" db="UniProtKB">
        <authorList>
            <consortium name="WormBaseParasite"/>
        </authorList>
    </citation>
    <scope>IDENTIFICATION</scope>
</reference>
<evidence type="ECO:0000313" key="1">
    <source>
        <dbReference type="EMBL" id="OZC08114.1"/>
    </source>
</evidence>
<keyword evidence="2" id="KW-1185">Reference proteome</keyword>
<sequence length="89" mass="10521">MEFDRKISYRYLTPWYAECRIQRRGVTRNLTRKAQVKEDLRSSACDPSLYPSSTQSYDLESTSKILSTGTIKRMHGEDERFLIRIPRES</sequence>
<dbReference type="WBParaSite" id="OFLC_0001447301-mRNA-1">
    <property type="protein sequence ID" value="OFLC_0001447301-mRNA-1"/>
    <property type="gene ID" value="OFLC_0001447301"/>
</dbReference>
<dbReference type="EMBL" id="KZ270015">
    <property type="protein sequence ID" value="OZC08114.1"/>
    <property type="molecule type" value="Genomic_DNA"/>
</dbReference>